<feature type="domain" description="PPIase FKBP-type" evidence="9">
    <location>
        <begin position="90"/>
        <end position="179"/>
    </location>
</feature>
<dbReference type="RefSeq" id="WP_263412840.1">
    <property type="nucleotide sequence ID" value="NZ_BAABBH010000001.1"/>
</dbReference>
<feature type="region of interest" description="Disordered" evidence="7">
    <location>
        <begin position="177"/>
        <end position="224"/>
    </location>
</feature>
<dbReference type="EMBL" id="JBJYXY010000001">
    <property type="protein sequence ID" value="MFN2975640.1"/>
    <property type="molecule type" value="Genomic_DNA"/>
</dbReference>
<evidence type="ECO:0000313" key="10">
    <source>
        <dbReference type="EMBL" id="MFN2975640.1"/>
    </source>
</evidence>
<evidence type="ECO:0000256" key="1">
    <source>
        <dbReference type="ARBA" id="ARBA00000971"/>
    </source>
</evidence>
<evidence type="ECO:0000256" key="3">
    <source>
        <dbReference type="ARBA" id="ARBA00023110"/>
    </source>
</evidence>
<dbReference type="InterPro" id="IPR001179">
    <property type="entry name" value="PPIase_FKBP_dom"/>
</dbReference>
<dbReference type="Proteomes" id="UP001634747">
    <property type="component" value="Unassembled WGS sequence"/>
</dbReference>
<comment type="caution">
    <text evidence="10">The sequence shown here is derived from an EMBL/GenBank/DDBJ whole genome shotgun (WGS) entry which is preliminary data.</text>
</comment>
<dbReference type="SUPFAM" id="SSF54534">
    <property type="entry name" value="FKBP-like"/>
    <property type="match status" value="1"/>
</dbReference>
<evidence type="ECO:0000256" key="4">
    <source>
        <dbReference type="ARBA" id="ARBA00023235"/>
    </source>
</evidence>
<dbReference type="PANTHER" id="PTHR43811">
    <property type="entry name" value="FKBP-TYPE PEPTIDYL-PROLYL CIS-TRANS ISOMERASE FKPA"/>
    <property type="match status" value="1"/>
</dbReference>
<evidence type="ECO:0000256" key="5">
    <source>
        <dbReference type="PROSITE-ProRule" id="PRU00277"/>
    </source>
</evidence>
<evidence type="ECO:0000256" key="7">
    <source>
        <dbReference type="SAM" id="MobiDB-lite"/>
    </source>
</evidence>
<dbReference type="PANTHER" id="PTHR43811:SF19">
    <property type="entry name" value="39 KDA FK506-BINDING NUCLEAR PROTEIN"/>
    <property type="match status" value="1"/>
</dbReference>
<evidence type="ECO:0000256" key="8">
    <source>
        <dbReference type="SAM" id="SignalP"/>
    </source>
</evidence>
<evidence type="ECO:0000313" key="11">
    <source>
        <dbReference type="Proteomes" id="UP001634747"/>
    </source>
</evidence>
<reference evidence="10 11" key="1">
    <citation type="submission" date="2024-12" db="EMBL/GenBank/DDBJ databases">
        <authorList>
            <person name="Lee Y."/>
        </authorList>
    </citation>
    <scope>NUCLEOTIDE SEQUENCE [LARGE SCALE GENOMIC DNA]</scope>
    <source>
        <strain evidence="10 11">03SUJ4</strain>
    </source>
</reference>
<protein>
    <recommendedName>
        <fullName evidence="6">Peptidyl-prolyl cis-trans isomerase</fullName>
        <ecNumber evidence="6">5.2.1.8</ecNumber>
    </recommendedName>
</protein>
<evidence type="ECO:0000256" key="6">
    <source>
        <dbReference type="RuleBase" id="RU003915"/>
    </source>
</evidence>
<evidence type="ECO:0000259" key="9">
    <source>
        <dbReference type="PROSITE" id="PS50059"/>
    </source>
</evidence>
<keyword evidence="3 5" id="KW-0697">Rotamase</keyword>
<comment type="similarity">
    <text evidence="2 6">Belongs to the FKBP-type PPIase family.</text>
</comment>
<accession>A0ABW9KL12</accession>
<sequence>MRFVSTVALCSAALAVSLTAVSMQAQTASTAHRAYSSAAAHRSTSAKATAPEEGLAAVGSMPAVTGPVKTLYALRYVDLKIGTGEPAETRKFYTVHYTGWTTSGEKFDSSFDHDGKEPIVFPVGARQVIVGWDTGFEGMRVGGKRRLIVPYQLAYGERGRPPIAPKADLIFDVELLAQSDTPPQQQAPPAAPPAPKNPTQPQTQPQPGSNPATDPANKPAAKPE</sequence>
<keyword evidence="4 5" id="KW-0413">Isomerase</keyword>
<proteinExistence type="inferred from homology"/>
<keyword evidence="8" id="KW-0732">Signal</keyword>
<dbReference type="Gene3D" id="3.10.50.40">
    <property type="match status" value="1"/>
</dbReference>
<evidence type="ECO:0000256" key="2">
    <source>
        <dbReference type="ARBA" id="ARBA00006577"/>
    </source>
</evidence>
<feature type="signal peptide" evidence="8">
    <location>
        <begin position="1"/>
        <end position="25"/>
    </location>
</feature>
<gene>
    <name evidence="10" type="ORF">ACK2TP_07680</name>
</gene>
<comment type="catalytic activity">
    <reaction evidence="1 5 6">
        <text>[protein]-peptidylproline (omega=180) = [protein]-peptidylproline (omega=0)</text>
        <dbReference type="Rhea" id="RHEA:16237"/>
        <dbReference type="Rhea" id="RHEA-COMP:10747"/>
        <dbReference type="Rhea" id="RHEA-COMP:10748"/>
        <dbReference type="ChEBI" id="CHEBI:83833"/>
        <dbReference type="ChEBI" id="CHEBI:83834"/>
        <dbReference type="EC" id="5.2.1.8"/>
    </reaction>
</comment>
<name>A0ABW9KL12_9BACT</name>
<organism evidence="10 11">
    <name type="scientific">Terriglobus aquaticus</name>
    <dbReference type="NCBI Taxonomy" id="940139"/>
    <lineage>
        <taxon>Bacteria</taxon>
        <taxon>Pseudomonadati</taxon>
        <taxon>Acidobacteriota</taxon>
        <taxon>Terriglobia</taxon>
        <taxon>Terriglobales</taxon>
        <taxon>Acidobacteriaceae</taxon>
        <taxon>Terriglobus</taxon>
    </lineage>
</organism>
<feature type="chain" id="PRO_5046442327" description="Peptidyl-prolyl cis-trans isomerase" evidence="8">
    <location>
        <begin position="26"/>
        <end position="224"/>
    </location>
</feature>
<dbReference type="PROSITE" id="PS50059">
    <property type="entry name" value="FKBP_PPIASE"/>
    <property type="match status" value="1"/>
</dbReference>
<dbReference type="EC" id="5.2.1.8" evidence="6"/>
<dbReference type="InterPro" id="IPR046357">
    <property type="entry name" value="PPIase_dom_sf"/>
</dbReference>
<dbReference type="GO" id="GO:0003755">
    <property type="term" value="F:peptidyl-prolyl cis-trans isomerase activity"/>
    <property type="evidence" value="ECO:0007669"/>
    <property type="project" value="UniProtKB-EC"/>
</dbReference>
<feature type="compositionally biased region" description="Pro residues" evidence="7">
    <location>
        <begin position="185"/>
        <end position="198"/>
    </location>
</feature>
<keyword evidence="11" id="KW-1185">Reference proteome</keyword>
<dbReference type="Pfam" id="PF00254">
    <property type="entry name" value="FKBP_C"/>
    <property type="match status" value="1"/>
</dbReference>